<sequence>MLHFLAFTSRNSTAFTNLGLKPSHQDVSIMGNSGTCLTDYLSVCAPEKVLLVISFCTVLLGFVLIVSGVCITQLSDGPYAHLSISYSAVPIVFAGCVTLLIAIVRIVSTSKSLREMNLTPCEFGKQWNKKESVSEPISYNLQENAYNVFSFANKSSGNFSSNSFSDKKVDHIPMPVTNYHQRLPMPPKRAVLY</sequence>
<organism evidence="2">
    <name type="scientific">Schistosoma haematobium</name>
    <name type="common">Blood fluke</name>
    <dbReference type="NCBI Taxonomy" id="6185"/>
    <lineage>
        <taxon>Eukaryota</taxon>
        <taxon>Metazoa</taxon>
        <taxon>Spiralia</taxon>
        <taxon>Lophotrochozoa</taxon>
        <taxon>Platyhelminthes</taxon>
        <taxon>Trematoda</taxon>
        <taxon>Digenea</taxon>
        <taxon>Strigeidida</taxon>
        <taxon>Schistosomatoidea</taxon>
        <taxon>Schistosomatidae</taxon>
        <taxon>Schistosoma</taxon>
    </lineage>
</organism>
<reference evidence="2" key="1">
    <citation type="journal article" date="2012" name="Nat. Genet.">
        <title>Whole-genome sequence of Schistosoma haematobium.</title>
        <authorList>
            <person name="Young N.D."/>
            <person name="Jex A.R."/>
            <person name="Li B."/>
            <person name="Liu S."/>
            <person name="Yang L."/>
            <person name="Xiong Z."/>
            <person name="Li Y."/>
            <person name="Cantacessi C."/>
            <person name="Hall R.S."/>
            <person name="Xu X."/>
            <person name="Chen F."/>
            <person name="Wu X."/>
            <person name="Zerlotini A."/>
            <person name="Oliveira G."/>
            <person name="Hofmann A."/>
            <person name="Zhang G."/>
            <person name="Fang X."/>
            <person name="Kang Y."/>
            <person name="Campbell B.E."/>
            <person name="Loukas A."/>
            <person name="Ranganathan S."/>
            <person name="Rollinson D."/>
            <person name="Rinaldi G."/>
            <person name="Brindley P.J."/>
            <person name="Yang H."/>
            <person name="Wang J."/>
            <person name="Wang J."/>
            <person name="Gasser R.B."/>
        </authorList>
    </citation>
    <scope>NUCLEOTIDE SEQUENCE [LARGE SCALE GENOMIC DNA]</scope>
</reference>
<evidence type="ECO:0000256" key="1">
    <source>
        <dbReference type="SAM" id="Phobius"/>
    </source>
</evidence>
<keyword evidence="1" id="KW-0472">Membrane</keyword>
<proteinExistence type="predicted"/>
<gene>
    <name evidence="2" type="ORF">MS3_04844</name>
</gene>
<feature type="transmembrane region" description="Helical" evidence="1">
    <location>
        <begin position="86"/>
        <end position="107"/>
    </location>
</feature>
<keyword evidence="1" id="KW-1133">Transmembrane helix</keyword>
<dbReference type="AlphaFoldDB" id="A0A094ZTU4"/>
<name>A0A094ZTU4_SCHHA</name>
<dbReference type="EMBL" id="KL250785">
    <property type="protein sequence ID" value="KGB36539.1"/>
    <property type="molecule type" value="Genomic_DNA"/>
</dbReference>
<feature type="transmembrane region" description="Helical" evidence="1">
    <location>
        <begin position="49"/>
        <end position="74"/>
    </location>
</feature>
<protein>
    <submittedName>
        <fullName evidence="2">Uncharacterized protein</fullName>
    </submittedName>
</protein>
<keyword evidence="1" id="KW-0812">Transmembrane</keyword>
<evidence type="ECO:0000313" key="2">
    <source>
        <dbReference type="EMBL" id="KGB36539.1"/>
    </source>
</evidence>
<accession>A0A094ZTU4</accession>